<evidence type="ECO:0000256" key="2">
    <source>
        <dbReference type="ARBA" id="ARBA00023002"/>
    </source>
</evidence>
<dbReference type="Pfam" id="PF22725">
    <property type="entry name" value="GFO_IDH_MocA_C3"/>
    <property type="match status" value="1"/>
</dbReference>
<dbReference type="PANTHER" id="PTHR22604:SF105">
    <property type="entry name" value="TRANS-1,2-DIHYDROBENZENE-1,2-DIOL DEHYDROGENASE"/>
    <property type="match status" value="1"/>
</dbReference>
<feature type="domain" description="GFO/IDH/MocA-like oxidoreductase" evidence="4">
    <location>
        <begin position="134"/>
        <end position="247"/>
    </location>
</feature>
<evidence type="ECO:0000313" key="5">
    <source>
        <dbReference type="EMBL" id="MCW3806430.1"/>
    </source>
</evidence>
<evidence type="ECO:0000256" key="1">
    <source>
        <dbReference type="ARBA" id="ARBA00010928"/>
    </source>
</evidence>
<protein>
    <submittedName>
        <fullName evidence="5">Gfo/Idh/MocA family oxidoreductase</fullName>
    </submittedName>
</protein>
<dbReference type="InterPro" id="IPR000683">
    <property type="entry name" value="Gfo/Idh/MocA-like_OxRdtase_N"/>
</dbReference>
<accession>A0AAE3MF52</accession>
<reference evidence="5" key="1">
    <citation type="submission" date="2022-10" db="EMBL/GenBank/DDBJ databases">
        <authorList>
            <person name="Yu W.X."/>
        </authorList>
    </citation>
    <scope>NUCLEOTIDE SEQUENCE</scope>
    <source>
        <strain evidence="5">D04</strain>
    </source>
</reference>
<dbReference type="GO" id="GO:0016491">
    <property type="term" value="F:oxidoreductase activity"/>
    <property type="evidence" value="ECO:0007669"/>
    <property type="project" value="UniProtKB-KW"/>
</dbReference>
<feature type="domain" description="Gfo/Idh/MocA-like oxidoreductase N-terminal" evidence="3">
    <location>
        <begin position="4"/>
        <end position="121"/>
    </location>
</feature>
<comment type="similarity">
    <text evidence="1">Belongs to the Gfo/Idh/MocA family.</text>
</comment>
<dbReference type="AlphaFoldDB" id="A0AAE3MF52"/>
<gene>
    <name evidence="5" type="ORF">OM074_12415</name>
</gene>
<dbReference type="InterPro" id="IPR055170">
    <property type="entry name" value="GFO_IDH_MocA-like_dom"/>
</dbReference>
<dbReference type="EMBL" id="JAPDPI010000024">
    <property type="protein sequence ID" value="MCW3806430.1"/>
    <property type="molecule type" value="Genomic_DNA"/>
</dbReference>
<dbReference type="InterPro" id="IPR050984">
    <property type="entry name" value="Gfo/Idh/MocA_domain"/>
</dbReference>
<keyword evidence="2" id="KW-0560">Oxidoreductase</keyword>
<dbReference type="Proteomes" id="UP001207408">
    <property type="component" value="Unassembled WGS sequence"/>
</dbReference>
<sequence>MTKIKIGVLGVSNHLIKRIILPLKQTYNCEIYGIASRSPEKADELAKKFHINKKYDSYSELLSDEEIDAVYIPLPNHLHLKWIKEAAQHGKHILCEKPLTLNAEEAKEAEEYARLNKVVLCEAFMYKYHPLWIHAQNLIKTSQLGKIMYIRTSFAYNNPNPENIRNIKEYGGGALMDIGCYAISAARFLTSKEPIRVISLMQENKTSKTDILTSGILDFDGIHSSFTVSTLSEPNQTVEIVATAGSIKIHVPFNTYVDTKSSITVSSPQGTREIEFDICDQYGLMFEAFSEKVKNNDIENNSLLDTLNNMKVIDAIFKSAKSNSWEMV</sequence>
<name>A0AAE3MF52_9BACT</name>
<dbReference type="SUPFAM" id="SSF55347">
    <property type="entry name" value="Glyceraldehyde-3-phosphate dehydrogenase-like, C-terminal domain"/>
    <property type="match status" value="1"/>
</dbReference>
<dbReference type="GO" id="GO:0000166">
    <property type="term" value="F:nucleotide binding"/>
    <property type="evidence" value="ECO:0007669"/>
    <property type="project" value="InterPro"/>
</dbReference>
<evidence type="ECO:0000259" key="3">
    <source>
        <dbReference type="Pfam" id="PF01408"/>
    </source>
</evidence>
<dbReference type="PANTHER" id="PTHR22604">
    <property type="entry name" value="OXIDOREDUCTASES"/>
    <property type="match status" value="1"/>
</dbReference>
<dbReference type="RefSeq" id="WP_301199864.1">
    <property type="nucleotide sequence ID" value="NZ_JAPDPI010000024.1"/>
</dbReference>
<dbReference type="InterPro" id="IPR036291">
    <property type="entry name" value="NAD(P)-bd_dom_sf"/>
</dbReference>
<evidence type="ECO:0000259" key="4">
    <source>
        <dbReference type="Pfam" id="PF22725"/>
    </source>
</evidence>
<proteinExistence type="inferred from homology"/>
<dbReference type="Gene3D" id="3.30.360.10">
    <property type="entry name" value="Dihydrodipicolinate Reductase, domain 2"/>
    <property type="match status" value="1"/>
</dbReference>
<evidence type="ECO:0000313" key="6">
    <source>
        <dbReference type="Proteomes" id="UP001207408"/>
    </source>
</evidence>
<dbReference type="SUPFAM" id="SSF51735">
    <property type="entry name" value="NAD(P)-binding Rossmann-fold domains"/>
    <property type="match status" value="1"/>
</dbReference>
<dbReference type="Pfam" id="PF01408">
    <property type="entry name" value="GFO_IDH_MocA"/>
    <property type="match status" value="1"/>
</dbReference>
<organism evidence="5 6">
    <name type="scientific">Plebeiibacterium marinum</name>
    <dbReference type="NCBI Taxonomy" id="2992111"/>
    <lineage>
        <taxon>Bacteria</taxon>
        <taxon>Pseudomonadati</taxon>
        <taxon>Bacteroidota</taxon>
        <taxon>Bacteroidia</taxon>
        <taxon>Marinilabiliales</taxon>
        <taxon>Marinilabiliaceae</taxon>
        <taxon>Plebeiibacterium</taxon>
    </lineage>
</organism>
<comment type="caution">
    <text evidence="5">The sequence shown here is derived from an EMBL/GenBank/DDBJ whole genome shotgun (WGS) entry which is preliminary data.</text>
</comment>
<dbReference type="Gene3D" id="3.40.50.720">
    <property type="entry name" value="NAD(P)-binding Rossmann-like Domain"/>
    <property type="match status" value="1"/>
</dbReference>
<keyword evidence="6" id="KW-1185">Reference proteome</keyword>